<dbReference type="STRING" id="106004.A0A1Y2FRS8"/>
<accession>A0A1Y2FRS8</accession>
<dbReference type="InterPro" id="IPR001138">
    <property type="entry name" value="Zn2Cys6_DnaBD"/>
</dbReference>
<dbReference type="GO" id="GO:0005634">
    <property type="term" value="C:nucleus"/>
    <property type="evidence" value="ECO:0007669"/>
    <property type="project" value="UniProtKB-SubCell"/>
</dbReference>
<dbReference type="GO" id="GO:0008270">
    <property type="term" value="F:zinc ion binding"/>
    <property type="evidence" value="ECO:0007669"/>
    <property type="project" value="InterPro"/>
</dbReference>
<protein>
    <submittedName>
        <fullName evidence="5">Fungal-specific transcription factor domain-domain-containing protein</fullName>
    </submittedName>
</protein>
<evidence type="ECO:0000313" key="5">
    <source>
        <dbReference type="EMBL" id="ORY86693.1"/>
    </source>
</evidence>
<dbReference type="GO" id="GO:0000981">
    <property type="term" value="F:DNA-binding transcription factor activity, RNA polymerase II-specific"/>
    <property type="evidence" value="ECO:0007669"/>
    <property type="project" value="InterPro"/>
</dbReference>
<proteinExistence type="predicted"/>
<dbReference type="AlphaFoldDB" id="A0A1Y2FRS8"/>
<dbReference type="OrthoDB" id="5419315at2759"/>
<evidence type="ECO:0000256" key="1">
    <source>
        <dbReference type="ARBA" id="ARBA00004123"/>
    </source>
</evidence>
<dbReference type="InterPro" id="IPR036864">
    <property type="entry name" value="Zn2-C6_fun-type_DNA-bd_sf"/>
</dbReference>
<comment type="caution">
    <text evidence="5">The sequence shown here is derived from an EMBL/GenBank/DDBJ whole genome shotgun (WGS) entry which is preliminary data.</text>
</comment>
<gene>
    <name evidence="5" type="ORF">BCR35DRAFT_324557</name>
</gene>
<dbReference type="Gene3D" id="4.10.240.10">
    <property type="entry name" value="Zn(2)-C6 fungal-type DNA-binding domain"/>
    <property type="match status" value="1"/>
</dbReference>
<dbReference type="PROSITE" id="PS00463">
    <property type="entry name" value="ZN2_CY6_FUNGAL_1"/>
    <property type="match status" value="1"/>
</dbReference>
<feature type="compositionally biased region" description="Low complexity" evidence="3">
    <location>
        <begin position="1"/>
        <end position="12"/>
    </location>
</feature>
<dbReference type="InterPro" id="IPR021858">
    <property type="entry name" value="Fun_TF"/>
</dbReference>
<keyword evidence="2" id="KW-0539">Nucleus</keyword>
<dbReference type="Pfam" id="PF11951">
    <property type="entry name" value="Fungal_trans_2"/>
    <property type="match status" value="1"/>
</dbReference>
<dbReference type="SUPFAM" id="SSF57701">
    <property type="entry name" value="Zn2/Cys6 DNA-binding domain"/>
    <property type="match status" value="1"/>
</dbReference>
<evidence type="ECO:0000256" key="3">
    <source>
        <dbReference type="SAM" id="MobiDB-lite"/>
    </source>
</evidence>
<dbReference type="InParanoid" id="A0A1Y2FRS8"/>
<evidence type="ECO:0000313" key="6">
    <source>
        <dbReference type="Proteomes" id="UP000193467"/>
    </source>
</evidence>
<dbReference type="CDD" id="cd00067">
    <property type="entry name" value="GAL4"/>
    <property type="match status" value="1"/>
</dbReference>
<dbReference type="EMBL" id="MCGR01000014">
    <property type="protein sequence ID" value="ORY86693.1"/>
    <property type="molecule type" value="Genomic_DNA"/>
</dbReference>
<evidence type="ECO:0000259" key="4">
    <source>
        <dbReference type="PROSITE" id="PS50048"/>
    </source>
</evidence>
<keyword evidence="6" id="KW-1185">Reference proteome</keyword>
<dbReference type="SMART" id="SM00066">
    <property type="entry name" value="GAL4"/>
    <property type="match status" value="1"/>
</dbReference>
<comment type="subcellular location">
    <subcellularLocation>
        <location evidence="1">Nucleus</location>
    </subcellularLocation>
</comment>
<name>A0A1Y2FRS8_9BASI</name>
<dbReference type="PANTHER" id="PTHR37534">
    <property type="entry name" value="TRANSCRIPTIONAL ACTIVATOR PROTEIN UGA3"/>
    <property type="match status" value="1"/>
</dbReference>
<organism evidence="5 6">
    <name type="scientific">Leucosporidium creatinivorum</name>
    <dbReference type="NCBI Taxonomy" id="106004"/>
    <lineage>
        <taxon>Eukaryota</taxon>
        <taxon>Fungi</taxon>
        <taxon>Dikarya</taxon>
        <taxon>Basidiomycota</taxon>
        <taxon>Pucciniomycotina</taxon>
        <taxon>Microbotryomycetes</taxon>
        <taxon>Leucosporidiales</taxon>
        <taxon>Leucosporidium</taxon>
    </lineage>
</organism>
<feature type="region of interest" description="Disordered" evidence="3">
    <location>
        <begin position="54"/>
        <end position="142"/>
    </location>
</feature>
<feature type="compositionally biased region" description="Low complexity" evidence="3">
    <location>
        <begin position="86"/>
        <end position="113"/>
    </location>
</feature>
<dbReference type="PANTHER" id="PTHR37534:SF46">
    <property type="entry name" value="ZN(II)2CYS6 TRANSCRIPTION FACTOR (EUROFUNG)"/>
    <property type="match status" value="1"/>
</dbReference>
<sequence length="688" mass="74665">MEDAQAQVQAPGAAPPAPAPAKKSRSRSGCLTCRKYHKRCCETKPTCERCSRLGHECSWPEPAQPRRRAATTSAPPREAAPPPALPVEVAPFPPASSSSGASTGDPAPSSSGGSPNGFDFLGDVAPIAGLPTPSTSALPLPPPPPMQAFDLLMLDMPAGELGTWTDSGLVLPDFSTPAPDASSYDPGDWQESMDKLIQDLMTTENDGALGQGAIPSLEGLSNGLAAPVEPTPIQNALSEFFRHCDELRRAAASRTGTTEGKDDPLPQIYNCKNGSHVLELLPTAFIWLNAYKIGNELPLLGGYAKYMDGFFQEQHEVVCSAALISGAAFLAVQRFDDECSIELRQSTGEAFLSATGIELVDLADAAASINRQLGPIREKTYPAWEAFLDDPSVNLIGKISACYDIAMTEYLLDGAAQCAKRLDRITSLVQAVSGSQATLHLTDLTGFEHQAVGKWLGADCFSSILRNRRTTFIYTCDAPTHEKYNNPSTVVGVEWLFACPDIIFVAMASTSNLAADIREDSAAFIAGQLAPHYSARRDHIFSTLHNYTPRLTPCLRGSSFYNVTRIAAQEVWRQAALIHFHQVLAGLPAEHPTLQDCLKSLLSVYAIVEQGLPALLCGPMTVPMFLASTIAVTPQDQNRLRRRHEALHVYVGPRDCHRFVEKLWRKRFEGEQLDWHVLAETEKPLSYI</sequence>
<feature type="region of interest" description="Disordered" evidence="3">
    <location>
        <begin position="1"/>
        <end position="29"/>
    </location>
</feature>
<reference evidence="5 6" key="1">
    <citation type="submission" date="2016-07" db="EMBL/GenBank/DDBJ databases">
        <title>Pervasive Adenine N6-methylation of Active Genes in Fungi.</title>
        <authorList>
            <consortium name="DOE Joint Genome Institute"/>
            <person name="Mondo S.J."/>
            <person name="Dannebaum R.O."/>
            <person name="Kuo R.C."/>
            <person name="Labutti K."/>
            <person name="Haridas S."/>
            <person name="Kuo A."/>
            <person name="Salamov A."/>
            <person name="Ahrendt S.R."/>
            <person name="Lipzen A."/>
            <person name="Sullivan W."/>
            <person name="Andreopoulos W.B."/>
            <person name="Clum A."/>
            <person name="Lindquist E."/>
            <person name="Daum C."/>
            <person name="Ramamoorthy G.K."/>
            <person name="Gryganskyi A."/>
            <person name="Culley D."/>
            <person name="Magnuson J.K."/>
            <person name="James T.Y."/>
            <person name="O'Malley M.A."/>
            <person name="Stajich J.E."/>
            <person name="Spatafora J.W."/>
            <person name="Visel A."/>
            <person name="Grigoriev I.V."/>
        </authorList>
    </citation>
    <scope>NUCLEOTIDE SEQUENCE [LARGE SCALE GENOMIC DNA]</scope>
    <source>
        <strain evidence="5 6">62-1032</strain>
    </source>
</reference>
<evidence type="ECO:0000256" key="2">
    <source>
        <dbReference type="ARBA" id="ARBA00023242"/>
    </source>
</evidence>
<dbReference type="PROSITE" id="PS50048">
    <property type="entry name" value="ZN2_CY6_FUNGAL_2"/>
    <property type="match status" value="1"/>
</dbReference>
<dbReference type="Proteomes" id="UP000193467">
    <property type="component" value="Unassembled WGS sequence"/>
</dbReference>
<feature type="domain" description="Zn(2)-C6 fungal-type" evidence="4">
    <location>
        <begin position="29"/>
        <end position="59"/>
    </location>
</feature>